<dbReference type="Proteomes" id="UP000030747">
    <property type="component" value="Unassembled WGS sequence"/>
</dbReference>
<protein>
    <submittedName>
        <fullName evidence="2">Lipase domain-containing protein, putative</fullName>
    </submittedName>
</protein>
<accession>U6KUQ2</accession>
<dbReference type="OrthoDB" id="10674722at2759"/>
<gene>
    <name evidence="2" type="ORF">ETH_00043435</name>
</gene>
<dbReference type="RefSeq" id="XP_013231398.1">
    <property type="nucleotide sequence ID" value="XM_013375944.1"/>
</dbReference>
<organism evidence="2 3">
    <name type="scientific">Eimeria tenella</name>
    <name type="common">Coccidian parasite</name>
    <dbReference type="NCBI Taxonomy" id="5802"/>
    <lineage>
        <taxon>Eukaryota</taxon>
        <taxon>Sar</taxon>
        <taxon>Alveolata</taxon>
        <taxon>Apicomplexa</taxon>
        <taxon>Conoidasida</taxon>
        <taxon>Coccidia</taxon>
        <taxon>Eucoccidiorida</taxon>
        <taxon>Eimeriorina</taxon>
        <taxon>Eimeriidae</taxon>
        <taxon>Eimeria</taxon>
    </lineage>
</organism>
<feature type="compositionally biased region" description="Low complexity" evidence="1">
    <location>
        <begin position="40"/>
        <end position="52"/>
    </location>
</feature>
<evidence type="ECO:0000313" key="2">
    <source>
        <dbReference type="EMBL" id="CDJ40648.1"/>
    </source>
</evidence>
<evidence type="ECO:0000256" key="1">
    <source>
        <dbReference type="SAM" id="MobiDB-lite"/>
    </source>
</evidence>
<evidence type="ECO:0000313" key="3">
    <source>
        <dbReference type="Proteomes" id="UP000030747"/>
    </source>
</evidence>
<keyword evidence="3" id="KW-1185">Reference proteome</keyword>
<reference evidence="2" key="2">
    <citation type="submission" date="2013-10" db="EMBL/GenBank/DDBJ databases">
        <authorList>
            <person name="Aslett M."/>
        </authorList>
    </citation>
    <scope>NUCLEOTIDE SEQUENCE [LARGE SCALE GENOMIC DNA]</scope>
    <source>
        <strain evidence="2">Houghton</strain>
    </source>
</reference>
<name>U6KUQ2_EIMTE</name>
<dbReference type="GeneID" id="25257726"/>
<dbReference type="EMBL" id="HG675171">
    <property type="protein sequence ID" value="CDJ40648.1"/>
    <property type="molecule type" value="Genomic_DNA"/>
</dbReference>
<proteinExistence type="predicted"/>
<sequence length="105" mass="12226">MRSIRSSIRSIRSSIRSKRDWKKSIRRIGRTLRTWRRSSAAAAQQQQQQQQQELDDHALASPEDIEGVLGSYEKTKKWWHRIVTSNFSPLSNRNSVKCKGAYGPR</sequence>
<feature type="region of interest" description="Disordered" evidence="1">
    <location>
        <begin position="36"/>
        <end position="60"/>
    </location>
</feature>
<dbReference type="VEuPathDB" id="ToxoDB:ETH_00043435"/>
<reference evidence="2" key="1">
    <citation type="submission" date="2013-10" db="EMBL/GenBank/DDBJ databases">
        <title>Genomic analysis of the causative agents of coccidiosis in chickens.</title>
        <authorList>
            <person name="Reid A.J."/>
            <person name="Blake D."/>
            <person name="Billington K."/>
            <person name="Browne H."/>
            <person name="Dunn M."/>
            <person name="Hung S."/>
            <person name="Kawahara F."/>
            <person name="Miranda-Saavedra D."/>
            <person name="Mourier T."/>
            <person name="Nagra H."/>
            <person name="Otto T.D."/>
            <person name="Rawlings N."/>
            <person name="Sanchez A."/>
            <person name="Sanders M."/>
            <person name="Subramaniam C."/>
            <person name="Tay Y."/>
            <person name="Dear P."/>
            <person name="Doerig C."/>
            <person name="Gruber A."/>
            <person name="Parkinson J."/>
            <person name="Shirley M."/>
            <person name="Wan K.L."/>
            <person name="Berriman M."/>
            <person name="Tomley F."/>
            <person name="Pain A."/>
        </authorList>
    </citation>
    <scope>NUCLEOTIDE SEQUENCE [LARGE SCALE GENOMIC DNA]</scope>
    <source>
        <strain evidence="2">Houghton</strain>
    </source>
</reference>
<dbReference type="AlphaFoldDB" id="U6KUQ2"/>
<dbReference type="VEuPathDB" id="ToxoDB:ETH2_1253000"/>